<reference evidence="2 3" key="1">
    <citation type="journal article" date="2016" name="BMC Genomics">
        <title>Comparative genomics reveals Cyclospora cayetanensis possesses coccidia-like metabolism and invasion components but unique surface antigens.</title>
        <authorList>
            <person name="Liu S."/>
            <person name="Wang L."/>
            <person name="Zheng H."/>
            <person name="Xu Z."/>
            <person name="Roellig D.M."/>
            <person name="Li N."/>
            <person name="Frace M.A."/>
            <person name="Tang K."/>
            <person name="Arrowood M.J."/>
            <person name="Moss D.M."/>
            <person name="Zhang L."/>
            <person name="Feng Y."/>
            <person name="Xiao L."/>
        </authorList>
    </citation>
    <scope>NUCLEOTIDE SEQUENCE [LARGE SCALE GENOMIC DNA]</scope>
    <source>
        <strain evidence="2 3">CHN_HEN01</strain>
    </source>
</reference>
<dbReference type="PROSITE" id="PS51257">
    <property type="entry name" value="PROKAR_LIPOPROTEIN"/>
    <property type="match status" value="1"/>
</dbReference>
<organism evidence="2 3">
    <name type="scientific">Cyclospora cayetanensis</name>
    <dbReference type="NCBI Taxonomy" id="88456"/>
    <lineage>
        <taxon>Eukaryota</taxon>
        <taxon>Sar</taxon>
        <taxon>Alveolata</taxon>
        <taxon>Apicomplexa</taxon>
        <taxon>Conoidasida</taxon>
        <taxon>Coccidia</taxon>
        <taxon>Eucoccidiorida</taxon>
        <taxon>Eimeriorina</taxon>
        <taxon>Eimeriidae</taxon>
        <taxon>Cyclospora</taxon>
    </lineage>
</organism>
<feature type="transmembrane region" description="Helical" evidence="1">
    <location>
        <begin position="179"/>
        <end position="204"/>
    </location>
</feature>
<proteinExistence type="predicted"/>
<feature type="transmembrane region" description="Helical" evidence="1">
    <location>
        <begin position="12"/>
        <end position="36"/>
    </location>
</feature>
<dbReference type="VEuPathDB" id="ToxoDB:cyc_04309"/>
<accession>A0A1D3CT92</accession>
<protein>
    <recommendedName>
        <fullName evidence="4">Transmembrane protein</fullName>
    </recommendedName>
</protein>
<dbReference type="Proteomes" id="UP000095192">
    <property type="component" value="Unassembled WGS sequence"/>
</dbReference>
<name>A0A1D3CT92_9EIME</name>
<keyword evidence="1" id="KW-0812">Transmembrane</keyword>
<evidence type="ECO:0008006" key="4">
    <source>
        <dbReference type="Google" id="ProtNLM"/>
    </source>
</evidence>
<keyword evidence="1" id="KW-0472">Membrane</keyword>
<feature type="transmembrane region" description="Helical" evidence="1">
    <location>
        <begin position="95"/>
        <end position="114"/>
    </location>
</feature>
<feature type="transmembrane region" description="Helical" evidence="1">
    <location>
        <begin position="56"/>
        <end position="75"/>
    </location>
</feature>
<comment type="caution">
    <text evidence="2">The sequence shown here is derived from an EMBL/GenBank/DDBJ whole genome shotgun (WGS) entry which is preliminary data.</text>
</comment>
<keyword evidence="3" id="KW-1185">Reference proteome</keyword>
<dbReference type="VEuPathDB" id="ToxoDB:LOC34620857"/>
<evidence type="ECO:0000256" key="1">
    <source>
        <dbReference type="SAM" id="Phobius"/>
    </source>
</evidence>
<gene>
    <name evidence="2" type="ORF">cyc_04309</name>
</gene>
<keyword evidence="1" id="KW-1133">Transmembrane helix</keyword>
<dbReference type="InParanoid" id="A0A1D3CT92"/>
<sequence>MSFSVVRYPLSAAVPMTMGACMSLSVMLFCILVLVLYLKCYCELTMLHRLQSCLRVLLVVQTFLTVAAVVVLSVAPTASGHASATFSNIIASRQAANVLKASGGTLVAGFAFFATEHQMFRWVALFGAATMAGVDMVDMANVGHLIGVLQASRSTHAFVDDSARILAVRALKTQYAAKAFAFFAWLLVIQMIGCIMHALGWFVLNELPTDEEVAGHLKELARATINRRIQEKRDPERFEGVSRRLLFNPTDKLEIMWDQMTDQAIGRENRQSHPISTNPQGRIPPNVQRELCQILLKMGIKRSQVYEVLEDDESNDN</sequence>
<evidence type="ECO:0000313" key="2">
    <source>
        <dbReference type="EMBL" id="OEH74388.1"/>
    </source>
</evidence>
<dbReference type="EMBL" id="JROU02002054">
    <property type="protein sequence ID" value="OEH74388.1"/>
    <property type="molecule type" value="Genomic_DNA"/>
</dbReference>
<evidence type="ECO:0000313" key="3">
    <source>
        <dbReference type="Proteomes" id="UP000095192"/>
    </source>
</evidence>
<dbReference type="AlphaFoldDB" id="A0A1D3CT92"/>